<reference evidence="1" key="1">
    <citation type="submission" date="2022-06" db="EMBL/GenBank/DDBJ databases">
        <title>The First Complete Genome of the Simian Malaria Parasite Plasmodium brasilianum.</title>
        <authorList>
            <person name="Bajic M."/>
            <person name="Ravishankar S."/>
        </authorList>
    </citation>
    <scope>NUCLEOTIDE SEQUENCE</scope>
    <source>
        <strain evidence="1">Bolivian I</strain>
    </source>
</reference>
<keyword evidence="2" id="KW-1185">Reference proteome</keyword>
<dbReference type="Proteomes" id="UP001056978">
    <property type="component" value="Chromosome 9"/>
</dbReference>
<dbReference type="EMBL" id="CM043777">
    <property type="protein sequence ID" value="KAI4838224.1"/>
    <property type="molecule type" value="Genomic_DNA"/>
</dbReference>
<name>A0ACB9YAS9_PLABR</name>
<organism evidence="1 2">
    <name type="scientific">Plasmodium brasilianum</name>
    <dbReference type="NCBI Taxonomy" id="5824"/>
    <lineage>
        <taxon>Eukaryota</taxon>
        <taxon>Sar</taxon>
        <taxon>Alveolata</taxon>
        <taxon>Apicomplexa</taxon>
        <taxon>Aconoidasida</taxon>
        <taxon>Haemosporida</taxon>
        <taxon>Plasmodiidae</taxon>
        <taxon>Plasmodium</taxon>
        <taxon>Plasmodium (Plasmodium)</taxon>
    </lineage>
</organism>
<evidence type="ECO:0000313" key="2">
    <source>
        <dbReference type="Proteomes" id="UP001056978"/>
    </source>
</evidence>
<protein>
    <submittedName>
        <fullName evidence="1">Uncharacterized protein</fullName>
    </submittedName>
</protein>
<sequence length="171" mass="20232">MGKKSTIKPASGIAVGFNSGHIVTKRNLKANKKKKPISKRKELIKDVVREITGFSPYEKRLIELIKIGTSASTKRSLKYAKKKLGTHKRGKAKREEIQKKISFGVLGIIYFLYLKRYIIQEWGIYQMKKKERDINTNKIQFFEDHENVKYILDEEKNKRYKREFTYKKEEQ</sequence>
<accession>A0ACB9YAS9</accession>
<proteinExistence type="predicted"/>
<comment type="caution">
    <text evidence="1">The sequence shown here is derived from an EMBL/GenBank/DDBJ whole genome shotgun (WGS) entry which is preliminary data.</text>
</comment>
<evidence type="ECO:0000313" key="1">
    <source>
        <dbReference type="EMBL" id="KAI4838224.1"/>
    </source>
</evidence>
<gene>
    <name evidence="1" type="ORF">MKS88_002698</name>
</gene>